<name>A0A3P1WWJ9_9ACTN</name>
<dbReference type="EMBL" id="RQYT01000003">
    <property type="protein sequence ID" value="RRD50982.1"/>
    <property type="molecule type" value="Genomic_DNA"/>
</dbReference>
<dbReference type="Proteomes" id="UP000280935">
    <property type="component" value="Unassembled WGS sequence"/>
</dbReference>
<sequence length="67" mass="7190">MNEIDIDCARCEVRGSGCEGCIMSHLLDDTEGILRLNGEEARAVRVLAAAGLVPESRMQFGNGLKVV</sequence>
<evidence type="ECO:0000313" key="2">
    <source>
        <dbReference type="Proteomes" id="UP000280935"/>
    </source>
</evidence>
<dbReference type="RefSeq" id="WP_125226930.1">
    <property type="nucleotide sequence ID" value="NZ_RQYT01000003.1"/>
</dbReference>
<evidence type="ECO:0000313" key="1">
    <source>
        <dbReference type="EMBL" id="RRD50982.1"/>
    </source>
</evidence>
<dbReference type="OrthoDB" id="4774211at2"/>
<protein>
    <submittedName>
        <fullName evidence="1">Uncharacterized protein</fullName>
    </submittedName>
</protein>
<proteinExistence type="predicted"/>
<accession>A0A3P1WWJ9</accession>
<organism evidence="1 2">
    <name type="scientific">Arachnia propionica</name>
    <dbReference type="NCBI Taxonomy" id="1750"/>
    <lineage>
        <taxon>Bacteria</taxon>
        <taxon>Bacillati</taxon>
        <taxon>Actinomycetota</taxon>
        <taxon>Actinomycetes</taxon>
        <taxon>Propionibacteriales</taxon>
        <taxon>Propionibacteriaceae</taxon>
        <taxon>Arachnia</taxon>
    </lineage>
</organism>
<dbReference type="AlphaFoldDB" id="A0A3P1WWJ9"/>
<comment type="caution">
    <text evidence="1">The sequence shown here is derived from an EMBL/GenBank/DDBJ whole genome shotgun (WGS) entry which is preliminary data.</text>
</comment>
<gene>
    <name evidence="1" type="ORF">EII35_02735</name>
</gene>
<reference evidence="1 2" key="1">
    <citation type="submission" date="2018-11" db="EMBL/GenBank/DDBJ databases">
        <title>Genomes From Bacteria Associated with the Canine Oral Cavity: a Test Case for Automated Genome-Based Taxonomic Assignment.</title>
        <authorList>
            <person name="Coil D.A."/>
            <person name="Jospin G."/>
            <person name="Darling A.E."/>
            <person name="Wallis C."/>
            <person name="Davis I.J."/>
            <person name="Harris S."/>
            <person name="Eisen J.A."/>
            <person name="Holcombe L.J."/>
            <person name="O'Flynn C."/>
        </authorList>
    </citation>
    <scope>NUCLEOTIDE SEQUENCE [LARGE SCALE GENOMIC DNA]</scope>
    <source>
        <strain evidence="1 2">OH2822_COT-296</strain>
    </source>
</reference>